<feature type="transmembrane region" description="Helical" evidence="1">
    <location>
        <begin position="69"/>
        <end position="92"/>
    </location>
</feature>
<keyword evidence="1" id="KW-0812">Transmembrane</keyword>
<feature type="transmembrane region" description="Helical" evidence="1">
    <location>
        <begin position="410"/>
        <end position="432"/>
    </location>
</feature>
<evidence type="ECO:0000256" key="1">
    <source>
        <dbReference type="SAM" id="Phobius"/>
    </source>
</evidence>
<feature type="transmembrane region" description="Helical" evidence="1">
    <location>
        <begin position="382"/>
        <end position="404"/>
    </location>
</feature>
<keyword evidence="1" id="KW-0472">Membrane</keyword>
<gene>
    <name evidence="2" type="ORF">DL89DRAFT_265515</name>
</gene>
<keyword evidence="1" id="KW-1133">Transmembrane helix</keyword>
<feature type="transmembrane region" description="Helical" evidence="1">
    <location>
        <begin position="344"/>
        <end position="370"/>
    </location>
</feature>
<dbReference type="GeneID" id="63803345"/>
<protein>
    <recommendedName>
        <fullName evidence="4">MFS general substrate transporter</fullName>
    </recommendedName>
</protein>
<feature type="transmembrane region" description="Helical" evidence="1">
    <location>
        <begin position="302"/>
        <end position="324"/>
    </location>
</feature>
<accession>A0A1Y1WE64</accession>
<dbReference type="AlphaFoldDB" id="A0A1Y1WE64"/>
<sequence length="435" mass="46157">MNEITQCAEIGDERVPMHDVFSTGLHQRYMYTQSECSSGLSTISSLSRYSLPYKLMHTQHLELGDVKQALSVCACFVVTGLGAGLPLVYGLLEDNLELLFGFRERPPWDWQRSRTSILIGAMQFASYFAVCRMAVWAQCRMGVRVMVALGALATAAMQSKFWQLCLAYMLVGAGTSVSAHAAGRPRVGAAGVGAAAMGVLWQHLAVYTSPGRALRWTALACAGTQVLMVPFLFAPVWPASIEARPSDCGNAQAPSALRLSVDWRQAASLFGLLLHSMMYLLPFVFLPGYVTTQLPVTHHLSAALPVSVIGLGMAVGGCSAQPLRTWSGVQPSVVRCGARLGLSLAVWCLWLPAGSSWGMVCGFSAVYGLCLGVTGDACVRNTWANVAVVAGVAVGVPVGSWLFVGVGSGVYYMPLVTFTAAGLLLTAVCDAVSSA</sequence>
<feature type="transmembrane region" description="Helical" evidence="1">
    <location>
        <begin position="216"/>
        <end position="237"/>
    </location>
</feature>
<dbReference type="OrthoDB" id="6499973at2759"/>
<reference evidence="2 3" key="1">
    <citation type="submission" date="2016-07" db="EMBL/GenBank/DDBJ databases">
        <title>Pervasive Adenine N6-methylation of Active Genes in Fungi.</title>
        <authorList>
            <consortium name="DOE Joint Genome Institute"/>
            <person name="Mondo S.J."/>
            <person name="Dannebaum R.O."/>
            <person name="Kuo R.C."/>
            <person name="Labutti K."/>
            <person name="Haridas S."/>
            <person name="Kuo A."/>
            <person name="Salamov A."/>
            <person name="Ahrendt S.R."/>
            <person name="Lipzen A."/>
            <person name="Sullivan W."/>
            <person name="Andreopoulos W.B."/>
            <person name="Clum A."/>
            <person name="Lindquist E."/>
            <person name="Daum C."/>
            <person name="Ramamoorthy G.K."/>
            <person name="Gryganskyi A."/>
            <person name="Culley D."/>
            <person name="Magnuson J.K."/>
            <person name="James T.Y."/>
            <person name="O'Malley M.A."/>
            <person name="Stajich J.E."/>
            <person name="Spatafora J.W."/>
            <person name="Visel A."/>
            <person name="Grigoriev I.V."/>
        </authorList>
    </citation>
    <scope>NUCLEOTIDE SEQUENCE [LARGE SCALE GENOMIC DNA]</scope>
    <source>
        <strain evidence="2 3">ATCC 12442</strain>
    </source>
</reference>
<evidence type="ECO:0000313" key="2">
    <source>
        <dbReference type="EMBL" id="ORX71797.1"/>
    </source>
</evidence>
<feature type="transmembrane region" description="Helical" evidence="1">
    <location>
        <begin position="164"/>
        <end position="181"/>
    </location>
</feature>
<evidence type="ECO:0008006" key="4">
    <source>
        <dbReference type="Google" id="ProtNLM"/>
    </source>
</evidence>
<evidence type="ECO:0000313" key="3">
    <source>
        <dbReference type="Proteomes" id="UP000193922"/>
    </source>
</evidence>
<organism evidence="2 3">
    <name type="scientific">Linderina pennispora</name>
    <dbReference type="NCBI Taxonomy" id="61395"/>
    <lineage>
        <taxon>Eukaryota</taxon>
        <taxon>Fungi</taxon>
        <taxon>Fungi incertae sedis</taxon>
        <taxon>Zoopagomycota</taxon>
        <taxon>Kickxellomycotina</taxon>
        <taxon>Kickxellomycetes</taxon>
        <taxon>Kickxellales</taxon>
        <taxon>Kickxellaceae</taxon>
        <taxon>Linderina</taxon>
    </lineage>
</organism>
<name>A0A1Y1WE64_9FUNG</name>
<proteinExistence type="predicted"/>
<feature type="transmembrane region" description="Helical" evidence="1">
    <location>
        <begin position="113"/>
        <end position="135"/>
    </location>
</feature>
<keyword evidence="3" id="KW-1185">Reference proteome</keyword>
<dbReference type="EMBL" id="MCFD01000003">
    <property type="protein sequence ID" value="ORX71797.1"/>
    <property type="molecule type" value="Genomic_DNA"/>
</dbReference>
<feature type="transmembrane region" description="Helical" evidence="1">
    <location>
        <begin position="267"/>
        <end position="290"/>
    </location>
</feature>
<comment type="caution">
    <text evidence="2">The sequence shown here is derived from an EMBL/GenBank/DDBJ whole genome shotgun (WGS) entry which is preliminary data.</text>
</comment>
<dbReference type="Proteomes" id="UP000193922">
    <property type="component" value="Unassembled WGS sequence"/>
</dbReference>
<feature type="transmembrane region" description="Helical" evidence="1">
    <location>
        <begin position="187"/>
        <end position="204"/>
    </location>
</feature>
<dbReference type="RefSeq" id="XP_040745221.1">
    <property type="nucleotide sequence ID" value="XM_040886697.1"/>
</dbReference>